<dbReference type="Proteomes" id="UP001377567">
    <property type="component" value="Unassembled WGS sequence"/>
</dbReference>
<evidence type="ECO:0000256" key="1">
    <source>
        <dbReference type="ARBA" id="ARBA00001947"/>
    </source>
</evidence>
<dbReference type="FunFam" id="3.30.830.10:FF:000003">
    <property type="entry name" value="Insulin-degrading enzyme"/>
    <property type="match status" value="1"/>
</dbReference>
<keyword evidence="7" id="KW-0482">Metalloprotease</keyword>
<reference evidence="13 14" key="1">
    <citation type="journal article" date="2023" name="Elife">
        <title>Identification of key yeast species and microbe-microbe interactions impacting larval growth of Drosophila in the wild.</title>
        <authorList>
            <person name="Mure A."/>
            <person name="Sugiura Y."/>
            <person name="Maeda R."/>
            <person name="Honda K."/>
            <person name="Sakurai N."/>
            <person name="Takahashi Y."/>
            <person name="Watada M."/>
            <person name="Katoh T."/>
            <person name="Gotoh A."/>
            <person name="Gotoh Y."/>
            <person name="Taniguchi I."/>
            <person name="Nakamura K."/>
            <person name="Hayashi T."/>
            <person name="Katayama T."/>
            <person name="Uemura T."/>
            <person name="Hattori Y."/>
        </authorList>
    </citation>
    <scope>NUCLEOTIDE SEQUENCE [LARGE SCALE GENOMIC DNA]</scope>
    <source>
        <strain evidence="13 14">KH-74</strain>
    </source>
</reference>
<evidence type="ECO:0000256" key="8">
    <source>
        <dbReference type="RuleBase" id="RU004447"/>
    </source>
</evidence>
<accession>A0AAV5RZS6</accession>
<evidence type="ECO:0000256" key="2">
    <source>
        <dbReference type="ARBA" id="ARBA00007261"/>
    </source>
</evidence>
<evidence type="ECO:0000256" key="6">
    <source>
        <dbReference type="ARBA" id="ARBA00022833"/>
    </source>
</evidence>
<dbReference type="GO" id="GO:0043171">
    <property type="term" value="P:peptide catabolic process"/>
    <property type="evidence" value="ECO:0007669"/>
    <property type="project" value="TreeGrafter"/>
</dbReference>
<dbReference type="Pfam" id="PF00675">
    <property type="entry name" value="Peptidase_M16"/>
    <property type="match status" value="1"/>
</dbReference>
<name>A0AAV5RZS6_MAUHU</name>
<keyword evidence="6" id="KW-0862">Zinc</keyword>
<dbReference type="FunFam" id="3.30.830.10:FF:000004">
    <property type="entry name" value="Putative insulin-degrading enzyme"/>
    <property type="match status" value="1"/>
</dbReference>
<dbReference type="GO" id="GO:0005829">
    <property type="term" value="C:cytosol"/>
    <property type="evidence" value="ECO:0007669"/>
    <property type="project" value="TreeGrafter"/>
</dbReference>
<keyword evidence="4" id="KW-0479">Metal-binding</keyword>
<dbReference type="InterPro" id="IPR011765">
    <property type="entry name" value="Pept_M16_N"/>
</dbReference>
<dbReference type="InterPro" id="IPR007863">
    <property type="entry name" value="Peptidase_M16_C"/>
</dbReference>
<feature type="domain" description="Peptidase M16 middle/third" evidence="11">
    <location>
        <begin position="415"/>
        <end position="695"/>
    </location>
</feature>
<dbReference type="GO" id="GO:0051603">
    <property type="term" value="P:proteolysis involved in protein catabolic process"/>
    <property type="evidence" value="ECO:0007669"/>
    <property type="project" value="TreeGrafter"/>
</dbReference>
<dbReference type="InterPro" id="IPR050626">
    <property type="entry name" value="Peptidase_M16"/>
</dbReference>
<organism evidence="13 14">
    <name type="scientific">Maudiozyma humilis</name>
    <name type="common">Sour dough yeast</name>
    <name type="synonym">Kazachstania humilis</name>
    <dbReference type="NCBI Taxonomy" id="51915"/>
    <lineage>
        <taxon>Eukaryota</taxon>
        <taxon>Fungi</taxon>
        <taxon>Dikarya</taxon>
        <taxon>Ascomycota</taxon>
        <taxon>Saccharomycotina</taxon>
        <taxon>Saccharomycetes</taxon>
        <taxon>Saccharomycetales</taxon>
        <taxon>Saccharomycetaceae</taxon>
        <taxon>Maudiozyma</taxon>
    </lineage>
</organism>
<dbReference type="Pfam" id="PF22456">
    <property type="entry name" value="PqqF-like_C_4"/>
    <property type="match status" value="1"/>
</dbReference>
<keyword evidence="14" id="KW-1185">Reference proteome</keyword>
<evidence type="ECO:0000259" key="11">
    <source>
        <dbReference type="Pfam" id="PF16187"/>
    </source>
</evidence>
<dbReference type="InterPro" id="IPR011249">
    <property type="entry name" value="Metalloenz_LuxS/M16"/>
</dbReference>
<evidence type="ECO:0000256" key="7">
    <source>
        <dbReference type="ARBA" id="ARBA00023049"/>
    </source>
</evidence>
<comment type="caution">
    <text evidence="13">The sequence shown here is derived from an EMBL/GenBank/DDBJ whole genome shotgun (WGS) entry which is preliminary data.</text>
</comment>
<proteinExistence type="inferred from homology"/>
<dbReference type="EMBL" id="BTGD01000011">
    <property type="protein sequence ID" value="GMM57114.1"/>
    <property type="molecule type" value="Genomic_DNA"/>
</dbReference>
<dbReference type="InterPro" id="IPR001431">
    <property type="entry name" value="Pept_M16_Zn_BS"/>
</dbReference>
<sequence>MSIALTTSRTLLPHIGRICATRIPTFAPRLHLSLRTMASYRLVEENFQKPDLDDRQYRFIELPNNLKALLIHDPTADKAAAALDVNIGAFEDPEDIPGLAHFCEHLLFMGSKKFPDENEYSSYLSKHGGSSNAYTSSQNTNYYFEINYEHLYNALDRFSGFFTGPLFNKDSTDKEINAVDSENKKNLQNDVWRIYQLDKFLSNHKHPYHKFSTGNVSTLGTIPKENGKDIRQELLNFYDKSYSANLMKLCILGREDLDTLSNWALDLFKDVPTINRPVPEYPDTILTEEHLKKIVRIKPVKELRKLEISFNVPDMDEHWESKPPHFLSHLIGHEGSGSLLAYLKSLGWANELSAGGHTVSKGNSYFSIDIDLTEKGLANYTKVAHHIFQYIELLKNSLPQDWIFTELANISKANFKFKQKGNPSSTVSGLAKKLSKEYIPVSHILSTELFTENEPKKIVEFTKSLTVDNSRIVLISRDLETDSNEKWYGTDYSVIDYPEDMMKLITNPGLDPALHLPHPNEFVANNFNVEKLEGVTPLDEPLLLQENDYGKLWYKKDDRFWQPRGYIYISLKLPHTHASILNSMLTTLYVQLINDSLKDLQYDAACANLRVSFVKISQGLDITIYGFNDKLTVLLERFLNGIKNFKLNEDRFNVFKDKTVQHLNNLLYEVPYGQMYTIYNSLTSEVAWSTKEKLAVVKEISFKQLQTFLPTIYEEMYSEVLVHGNLKYEEAMEIDKLVNILKTSDIHNSQIDNIRMRSYVIPSGKTFRYETLLNDKENVNSCIQHVTQLDVYNEELSAMSGLFAQMIHEPCFDTLRTKEQLGYVVFSSSLNNHGTANIRILVQSEHTTPFLEWRIDNFYKKFGITLNNMSEKDFTRHKDALCKSLLQKYKNMNEESSRYTASIYLGDYNFLHRQKKAALVQKLTKQQMIAFYERYIAGPDATRLVLHLKSQVENEETDEKELDTKVYPTGILIDDVGRFKSASFLAPIRQPSKKFEIYTPSK</sequence>
<gene>
    <name evidence="13" type="ORF">DAKH74_037300</name>
</gene>
<dbReference type="PROSITE" id="PS00143">
    <property type="entry name" value="INSULINASE"/>
    <property type="match status" value="1"/>
</dbReference>
<evidence type="ECO:0000256" key="4">
    <source>
        <dbReference type="ARBA" id="ARBA00022723"/>
    </source>
</evidence>
<evidence type="ECO:0000256" key="3">
    <source>
        <dbReference type="ARBA" id="ARBA00022670"/>
    </source>
</evidence>
<comment type="cofactor">
    <cofactor evidence="1">
        <name>Zn(2+)</name>
        <dbReference type="ChEBI" id="CHEBI:29105"/>
    </cofactor>
</comment>
<evidence type="ECO:0000313" key="14">
    <source>
        <dbReference type="Proteomes" id="UP001377567"/>
    </source>
</evidence>
<dbReference type="FunFam" id="3.30.830.10:FF:000005">
    <property type="entry name" value="nardilysin isoform X1"/>
    <property type="match status" value="1"/>
</dbReference>
<dbReference type="InterPro" id="IPR054734">
    <property type="entry name" value="PqqF-like_C_4"/>
</dbReference>
<dbReference type="FunFam" id="3.30.830.10:FF:000030">
    <property type="entry name" value="Insulin-degrading enzyme"/>
    <property type="match status" value="1"/>
</dbReference>
<evidence type="ECO:0000259" key="12">
    <source>
        <dbReference type="Pfam" id="PF22456"/>
    </source>
</evidence>
<evidence type="ECO:0000259" key="9">
    <source>
        <dbReference type="Pfam" id="PF00675"/>
    </source>
</evidence>
<comment type="similarity">
    <text evidence="2 8">Belongs to the peptidase M16 family.</text>
</comment>
<dbReference type="Pfam" id="PF05193">
    <property type="entry name" value="Peptidase_M16_C"/>
    <property type="match status" value="1"/>
</dbReference>
<dbReference type="SUPFAM" id="SSF63411">
    <property type="entry name" value="LuxS/MPP-like metallohydrolase"/>
    <property type="match status" value="4"/>
</dbReference>
<evidence type="ECO:0000259" key="10">
    <source>
        <dbReference type="Pfam" id="PF05193"/>
    </source>
</evidence>
<feature type="domain" description="Peptidase M16 C-terminal" evidence="10">
    <location>
        <begin position="231"/>
        <end position="408"/>
    </location>
</feature>
<dbReference type="PANTHER" id="PTHR43690">
    <property type="entry name" value="NARDILYSIN"/>
    <property type="match status" value="1"/>
</dbReference>
<feature type="domain" description="Coenzyme PQQ synthesis protein F-like C-terminal lobe" evidence="12">
    <location>
        <begin position="802"/>
        <end position="899"/>
    </location>
</feature>
<keyword evidence="3" id="KW-0645">Protease</keyword>
<dbReference type="PANTHER" id="PTHR43690:SF18">
    <property type="entry name" value="INSULIN-DEGRADING ENZYME-RELATED"/>
    <property type="match status" value="1"/>
</dbReference>
<keyword evidence="5" id="KW-0378">Hydrolase</keyword>
<protein>
    <submittedName>
        <fullName evidence="13">Metalloendopeptidase</fullName>
    </submittedName>
</protein>
<dbReference type="InterPro" id="IPR032632">
    <property type="entry name" value="Peptidase_M16_M"/>
</dbReference>
<evidence type="ECO:0000313" key="13">
    <source>
        <dbReference type="EMBL" id="GMM57114.1"/>
    </source>
</evidence>
<dbReference type="GO" id="GO:0004222">
    <property type="term" value="F:metalloendopeptidase activity"/>
    <property type="evidence" value="ECO:0007669"/>
    <property type="project" value="InterPro"/>
</dbReference>
<dbReference type="AlphaFoldDB" id="A0AAV5RZS6"/>
<dbReference type="Gene3D" id="3.30.830.10">
    <property type="entry name" value="Metalloenzyme, LuxS/M16 peptidase-like"/>
    <property type="match status" value="4"/>
</dbReference>
<dbReference type="GO" id="GO:0005739">
    <property type="term" value="C:mitochondrion"/>
    <property type="evidence" value="ECO:0007669"/>
    <property type="project" value="TreeGrafter"/>
</dbReference>
<dbReference type="GO" id="GO:0046872">
    <property type="term" value="F:metal ion binding"/>
    <property type="evidence" value="ECO:0007669"/>
    <property type="project" value="UniProtKB-KW"/>
</dbReference>
<evidence type="ECO:0000256" key="5">
    <source>
        <dbReference type="ARBA" id="ARBA00022801"/>
    </source>
</evidence>
<dbReference type="Pfam" id="PF16187">
    <property type="entry name" value="Peptidase_M16_M"/>
    <property type="match status" value="1"/>
</dbReference>
<feature type="domain" description="Peptidase M16 N-terminal" evidence="9">
    <location>
        <begin position="68"/>
        <end position="201"/>
    </location>
</feature>